<feature type="domain" description="Aminotransferase class I/classII large" evidence="5">
    <location>
        <begin position="33"/>
        <end position="383"/>
    </location>
</feature>
<protein>
    <recommendedName>
        <fullName evidence="4">Aminotransferase</fullName>
        <ecNumber evidence="4">2.6.1.-</ecNumber>
    </recommendedName>
</protein>
<dbReference type="InterPro" id="IPR004838">
    <property type="entry name" value="NHTrfase_class1_PyrdxlP-BS"/>
</dbReference>
<dbReference type="EC" id="2.6.1.-" evidence="4"/>
<dbReference type="AlphaFoldDB" id="A0A9D8PPZ1"/>
<reference evidence="6" key="1">
    <citation type="journal article" date="2021" name="Environ. Microbiol.">
        <title>Genomic characterization of three novel Desulfobacterota classes expand the metabolic and phylogenetic diversity of the phylum.</title>
        <authorList>
            <person name="Murphy C.L."/>
            <person name="Biggerstaff J."/>
            <person name="Eichhorn A."/>
            <person name="Ewing E."/>
            <person name="Shahan R."/>
            <person name="Soriano D."/>
            <person name="Stewart S."/>
            <person name="VanMol K."/>
            <person name="Walker R."/>
            <person name="Walters P."/>
            <person name="Elshahed M.S."/>
            <person name="Youssef N.H."/>
        </authorList>
    </citation>
    <scope>NUCLEOTIDE SEQUENCE</scope>
    <source>
        <strain evidence="6">Zod_Metabat.24</strain>
    </source>
</reference>
<dbReference type="InterPro" id="IPR004839">
    <property type="entry name" value="Aminotransferase_I/II_large"/>
</dbReference>
<dbReference type="PANTHER" id="PTHR42832">
    <property type="entry name" value="AMINO ACID AMINOTRANSFERASE"/>
    <property type="match status" value="1"/>
</dbReference>
<dbReference type="CDD" id="cd00609">
    <property type="entry name" value="AAT_like"/>
    <property type="match status" value="1"/>
</dbReference>
<gene>
    <name evidence="6" type="ORF">JW984_15840</name>
</gene>
<name>A0A9D8PPZ1_9DELT</name>
<keyword evidence="2 4" id="KW-0032">Aminotransferase</keyword>
<proteinExistence type="inferred from homology"/>
<reference evidence="6" key="2">
    <citation type="submission" date="2021-01" db="EMBL/GenBank/DDBJ databases">
        <authorList>
            <person name="Hahn C.R."/>
            <person name="Youssef N.H."/>
            <person name="Elshahed M."/>
        </authorList>
    </citation>
    <scope>NUCLEOTIDE SEQUENCE</scope>
    <source>
        <strain evidence="6">Zod_Metabat.24</strain>
    </source>
</reference>
<evidence type="ECO:0000256" key="2">
    <source>
        <dbReference type="ARBA" id="ARBA00022576"/>
    </source>
</evidence>
<comment type="similarity">
    <text evidence="4">Belongs to the class-I pyridoxal-phosphate-dependent aminotransferase family.</text>
</comment>
<evidence type="ECO:0000259" key="5">
    <source>
        <dbReference type="Pfam" id="PF00155"/>
    </source>
</evidence>
<comment type="caution">
    <text evidence="6">The sequence shown here is derived from an EMBL/GenBank/DDBJ whole genome shotgun (WGS) entry which is preliminary data.</text>
</comment>
<dbReference type="NCBIfam" id="NF006756">
    <property type="entry name" value="PRK09276.1"/>
    <property type="match status" value="1"/>
</dbReference>
<organism evidence="6 7">
    <name type="scientific">Candidatus Zymogenus saltonus</name>
    <dbReference type="NCBI Taxonomy" id="2844893"/>
    <lineage>
        <taxon>Bacteria</taxon>
        <taxon>Deltaproteobacteria</taxon>
        <taxon>Candidatus Zymogenia</taxon>
        <taxon>Candidatus Zymogeniales</taxon>
        <taxon>Candidatus Zymogenaceae</taxon>
        <taxon>Candidatus Zymogenus</taxon>
    </lineage>
</organism>
<evidence type="ECO:0000256" key="3">
    <source>
        <dbReference type="ARBA" id="ARBA00022679"/>
    </source>
</evidence>
<dbReference type="EMBL" id="JAFGIX010000086">
    <property type="protein sequence ID" value="MBN1574669.1"/>
    <property type="molecule type" value="Genomic_DNA"/>
</dbReference>
<evidence type="ECO:0000256" key="1">
    <source>
        <dbReference type="ARBA" id="ARBA00001933"/>
    </source>
</evidence>
<dbReference type="PANTHER" id="PTHR42832:SF3">
    <property type="entry name" value="L-GLUTAMINE--4-(METHYLSULFANYL)-2-OXOBUTANOATE AMINOTRANSFERASE"/>
    <property type="match status" value="1"/>
</dbReference>
<dbReference type="Proteomes" id="UP000809273">
    <property type="component" value="Unassembled WGS sequence"/>
</dbReference>
<dbReference type="GO" id="GO:0030170">
    <property type="term" value="F:pyridoxal phosphate binding"/>
    <property type="evidence" value="ECO:0007669"/>
    <property type="project" value="InterPro"/>
</dbReference>
<evidence type="ECO:0000313" key="6">
    <source>
        <dbReference type="EMBL" id="MBN1574669.1"/>
    </source>
</evidence>
<evidence type="ECO:0000313" key="7">
    <source>
        <dbReference type="Proteomes" id="UP000809273"/>
    </source>
</evidence>
<dbReference type="SUPFAM" id="SSF53383">
    <property type="entry name" value="PLP-dependent transferases"/>
    <property type="match status" value="1"/>
</dbReference>
<dbReference type="InterPro" id="IPR050881">
    <property type="entry name" value="LL-DAP_aminotransferase"/>
</dbReference>
<keyword evidence="3 4" id="KW-0808">Transferase</keyword>
<comment type="cofactor">
    <cofactor evidence="1 4">
        <name>pyridoxal 5'-phosphate</name>
        <dbReference type="ChEBI" id="CHEBI:597326"/>
    </cofactor>
</comment>
<evidence type="ECO:0000256" key="4">
    <source>
        <dbReference type="RuleBase" id="RU000481"/>
    </source>
</evidence>
<dbReference type="InterPro" id="IPR015421">
    <property type="entry name" value="PyrdxlP-dep_Trfase_major"/>
</dbReference>
<dbReference type="GO" id="GO:0008483">
    <property type="term" value="F:transaminase activity"/>
    <property type="evidence" value="ECO:0007669"/>
    <property type="project" value="UniProtKB-KW"/>
</dbReference>
<dbReference type="PROSITE" id="PS00105">
    <property type="entry name" value="AA_TRANSFER_CLASS_1"/>
    <property type="match status" value="1"/>
</dbReference>
<dbReference type="Pfam" id="PF00155">
    <property type="entry name" value="Aminotran_1_2"/>
    <property type="match status" value="1"/>
</dbReference>
<dbReference type="InterPro" id="IPR015422">
    <property type="entry name" value="PyrdxlP-dep_Trfase_small"/>
</dbReference>
<sequence>MKIDYARRIKSLPPYLFDKIDTIKNEMTTKGVDIIDLGVGDPDIPTPKPIVDVIRREVERGENHRYPFYKGMEEFRKACADWYKERFGVSLSYKDEVLSVIGSKEAISHIPVAFVNPGDVVLVPEPGYPVYAITSAFMGGKAHYMPLLAKNDFMPDLGAIPKEVAKRAVLMYLNYPNNPTSAPAADGFFEEVVAFAKKNNVIVCHDAAYTELYFDNKRPKSFLETPGATDVGMEIHSLSKTFNMTGWRIGFAVGNSKAVGGLGKAKSNMDSGIFQPIQYAAAYALRNADELSAPIRDIYQKRRDVLSEALSAAGLDFIEPVATFYFWVSTPDGESSESFAELLLKKANIVVTPGNGFGMSGEGYIRLTLCTTEDRLKEAGERIVSAMK</sequence>
<dbReference type="InterPro" id="IPR015424">
    <property type="entry name" value="PyrdxlP-dep_Trfase"/>
</dbReference>
<dbReference type="Gene3D" id="3.40.640.10">
    <property type="entry name" value="Type I PLP-dependent aspartate aminotransferase-like (Major domain)"/>
    <property type="match status" value="1"/>
</dbReference>
<accession>A0A9D8PPZ1</accession>
<dbReference type="Gene3D" id="3.90.1150.10">
    <property type="entry name" value="Aspartate Aminotransferase, domain 1"/>
    <property type="match status" value="1"/>
</dbReference>